<dbReference type="AlphaFoldDB" id="A0AA88I4G5"/>
<name>A0AA88I4G5_ARTSF</name>
<feature type="region of interest" description="Disordered" evidence="1">
    <location>
        <begin position="101"/>
        <end position="123"/>
    </location>
</feature>
<protein>
    <submittedName>
        <fullName evidence="2">Uncharacterized protein</fullName>
    </submittedName>
</protein>
<comment type="caution">
    <text evidence="2">The sequence shown here is derived from an EMBL/GenBank/DDBJ whole genome shotgun (WGS) entry which is preliminary data.</text>
</comment>
<evidence type="ECO:0000313" key="3">
    <source>
        <dbReference type="Proteomes" id="UP001187531"/>
    </source>
</evidence>
<dbReference type="Proteomes" id="UP001187531">
    <property type="component" value="Unassembled WGS sequence"/>
</dbReference>
<gene>
    <name evidence="2" type="ORF">QYM36_005207</name>
</gene>
<reference evidence="2" key="1">
    <citation type="submission" date="2023-07" db="EMBL/GenBank/DDBJ databases">
        <title>Chromosome-level genome assembly of Artemia franciscana.</title>
        <authorList>
            <person name="Jo E."/>
        </authorList>
    </citation>
    <scope>NUCLEOTIDE SEQUENCE</scope>
    <source>
        <tissue evidence="2">Whole body</tissue>
    </source>
</reference>
<evidence type="ECO:0000313" key="2">
    <source>
        <dbReference type="EMBL" id="KAK2719646.1"/>
    </source>
</evidence>
<organism evidence="2 3">
    <name type="scientific">Artemia franciscana</name>
    <name type="common">Brine shrimp</name>
    <name type="synonym">Artemia sanfranciscana</name>
    <dbReference type="NCBI Taxonomy" id="6661"/>
    <lineage>
        <taxon>Eukaryota</taxon>
        <taxon>Metazoa</taxon>
        <taxon>Ecdysozoa</taxon>
        <taxon>Arthropoda</taxon>
        <taxon>Crustacea</taxon>
        <taxon>Branchiopoda</taxon>
        <taxon>Anostraca</taxon>
        <taxon>Artemiidae</taxon>
        <taxon>Artemia</taxon>
    </lineage>
</organism>
<dbReference type="EMBL" id="JAVRJZ010000008">
    <property type="protein sequence ID" value="KAK2719646.1"/>
    <property type="molecule type" value="Genomic_DNA"/>
</dbReference>
<accession>A0AA88I4G5</accession>
<keyword evidence="3" id="KW-1185">Reference proteome</keyword>
<evidence type="ECO:0000256" key="1">
    <source>
        <dbReference type="SAM" id="MobiDB-lite"/>
    </source>
</evidence>
<sequence>MLILHCRIDTRDLMSHRTIVYCNDLDFNDDSFLKTVNPISPQGMSVHSDVLLDGDSSESTLVEEVFKIYFFEYKCEETQKHRRLETEGMPGKQTFWTFLTPNTRQEEIPKDTIQSGRMDPYQN</sequence>
<proteinExistence type="predicted"/>